<dbReference type="AlphaFoldDB" id="A0A0G1FL79"/>
<comment type="caution">
    <text evidence="1">The sequence shown here is derived from an EMBL/GenBank/DDBJ whole genome shotgun (WGS) entry which is preliminary data.</text>
</comment>
<protein>
    <submittedName>
        <fullName evidence="1">Uncharacterized protein</fullName>
    </submittedName>
</protein>
<gene>
    <name evidence="1" type="ORF">UV61_C0001G0060</name>
</gene>
<evidence type="ECO:0000313" key="2">
    <source>
        <dbReference type="Proteomes" id="UP000034050"/>
    </source>
</evidence>
<accession>A0A0G1FL79</accession>
<name>A0A0G1FL79_9BACT</name>
<proteinExistence type="predicted"/>
<dbReference type="Proteomes" id="UP000034050">
    <property type="component" value="Unassembled WGS sequence"/>
</dbReference>
<sequence>MTTPLNETLGVFARVFLTPDEFYLDGDTRVFNQRGMLYMETPTGFGGRKRTDQMGKTFIVGRDIKGPDGIVTRHEISFHTGPPKSSI</sequence>
<organism evidence="1 2">
    <name type="scientific">Candidatus Gottesmanbacteria bacterium GW2011_GWB1_43_11</name>
    <dbReference type="NCBI Taxonomy" id="1618446"/>
    <lineage>
        <taxon>Bacteria</taxon>
        <taxon>Candidatus Gottesmaniibacteriota</taxon>
    </lineage>
</organism>
<reference evidence="1 2" key="1">
    <citation type="journal article" date="2015" name="Nature">
        <title>rRNA introns, odd ribosomes, and small enigmatic genomes across a large radiation of phyla.</title>
        <authorList>
            <person name="Brown C.T."/>
            <person name="Hug L.A."/>
            <person name="Thomas B.C."/>
            <person name="Sharon I."/>
            <person name="Castelle C.J."/>
            <person name="Singh A."/>
            <person name="Wilkins M.J."/>
            <person name="Williams K.H."/>
            <person name="Banfield J.F."/>
        </authorList>
    </citation>
    <scope>NUCLEOTIDE SEQUENCE [LARGE SCALE GENOMIC DNA]</scope>
</reference>
<evidence type="ECO:0000313" key="1">
    <source>
        <dbReference type="EMBL" id="KKS87653.1"/>
    </source>
</evidence>
<dbReference type="EMBL" id="LCFD01000001">
    <property type="protein sequence ID" value="KKS87653.1"/>
    <property type="molecule type" value="Genomic_DNA"/>
</dbReference>
<dbReference type="STRING" id="1618446.UV61_C0001G0060"/>